<sequence>ALPGVSQVRERLEHLAYDARLRASLPARPQPHPDILIAAIDERSLAEVGRWPWPRARLAKLVRRLTEAGAAVVVLDSLFSEPETGERQRLSPLLEDPKLPETVRQRLDELLGGDGDEALAGALSGVDSVLGFILHRQADQDAGALPPRLSFRIQGPQGVLPVPELPGLTGNVPVISAATPYQGFLTVIPDEDGIIRRVPLLLRHHDRLYPALALEAVRALLLIEEPVIETAGLADGISITGLRIGELPVPTDGQGRMLVPYRGGPGSFARLSAARILKGDFDPTWIEGRIVLVGATALALPDLRPTPVASVFPGVEVHASLIAGILDGGIPYQPDWAQGANLSLILAAGLFFVLAGPALGALQLGVFTATLLALLFGGNLYLWQAEGLALSIATPALVILTLFGWFALAGFARTARHERQLQQRFGQYVPPQLVRRMAQDPDHYRDEGETREMTVLFADICGFTGLSERLSAHELRQLLNRFFTPMTRIIFETGGTIDKYVGDMIMAFWNAPLDDPDHARHAVEAALSMVEEAHRLSDTFTREGLPALRIGVGINTGPMHVGDMGSEYRRAYTVLGDNVNLGSRLEGLTRLYGLDIVVGENTVAATPEIRYRRLDRVRVKGRRQPLDIFAPLGPEEPEAFVRIWDEALAAYQAGDWHTALEHLDELVANEGEKPLYRLYQDRIRKLQAAPPDAGWDGVFTLTSK</sequence>
<dbReference type="PROSITE" id="PS50125">
    <property type="entry name" value="GUANYLATE_CYCLASE_2"/>
    <property type="match status" value="1"/>
</dbReference>
<proteinExistence type="predicted"/>
<dbReference type="InterPro" id="IPR001054">
    <property type="entry name" value="A/G_cyclase"/>
</dbReference>
<feature type="domain" description="Guanylate cyclase" evidence="2">
    <location>
        <begin position="454"/>
        <end position="586"/>
    </location>
</feature>
<gene>
    <name evidence="3" type="ORF">ENI96_11200</name>
</gene>
<dbReference type="PANTHER" id="PTHR43081:SF1">
    <property type="entry name" value="ADENYLATE CYCLASE, TERMINAL-DIFFERENTIATION SPECIFIC"/>
    <property type="match status" value="1"/>
</dbReference>
<dbReference type="GO" id="GO:0006171">
    <property type="term" value="P:cAMP biosynthetic process"/>
    <property type="evidence" value="ECO:0007669"/>
    <property type="project" value="TreeGrafter"/>
</dbReference>
<feature type="non-terminal residue" evidence="3">
    <location>
        <position position="1"/>
    </location>
</feature>
<comment type="caution">
    <text evidence="3">The sequence shown here is derived from an EMBL/GenBank/DDBJ whole genome shotgun (WGS) entry which is preliminary data.</text>
</comment>
<dbReference type="InterPro" id="IPR029787">
    <property type="entry name" value="Nucleotide_cyclase"/>
</dbReference>
<dbReference type="AlphaFoldDB" id="A0A831WB88"/>
<dbReference type="GO" id="GO:0004016">
    <property type="term" value="F:adenylate cyclase activity"/>
    <property type="evidence" value="ECO:0007669"/>
    <property type="project" value="UniProtKB-ARBA"/>
</dbReference>
<dbReference type="SMART" id="SM00044">
    <property type="entry name" value="CYCc"/>
    <property type="match status" value="1"/>
</dbReference>
<dbReference type="SUPFAM" id="SSF55073">
    <property type="entry name" value="Nucleotide cyclase"/>
    <property type="match status" value="1"/>
</dbReference>
<dbReference type="EMBL" id="DRKP01000135">
    <property type="protein sequence ID" value="HEB96982.1"/>
    <property type="molecule type" value="Genomic_DNA"/>
</dbReference>
<reference evidence="3" key="1">
    <citation type="journal article" date="2020" name="mSystems">
        <title>Genome- and Community-Level Interaction Insights into Carbon Utilization and Element Cycling Functions of Hydrothermarchaeota in Hydrothermal Sediment.</title>
        <authorList>
            <person name="Zhou Z."/>
            <person name="Liu Y."/>
            <person name="Xu W."/>
            <person name="Pan J."/>
            <person name="Luo Z.H."/>
            <person name="Li M."/>
        </authorList>
    </citation>
    <scope>NUCLEOTIDE SEQUENCE [LARGE SCALE GENOMIC DNA]</scope>
    <source>
        <strain evidence="3">HyVt-443</strain>
    </source>
</reference>
<name>A0A831WB88_9GAMM</name>
<dbReference type="Proteomes" id="UP000886251">
    <property type="component" value="Unassembled WGS sequence"/>
</dbReference>
<protein>
    <submittedName>
        <fullName evidence="3">Adenylate/guanylate cyclase domain-containing protein</fullName>
    </submittedName>
</protein>
<organism evidence="3">
    <name type="scientific">Sedimenticola thiotaurini</name>
    <dbReference type="NCBI Taxonomy" id="1543721"/>
    <lineage>
        <taxon>Bacteria</taxon>
        <taxon>Pseudomonadati</taxon>
        <taxon>Pseudomonadota</taxon>
        <taxon>Gammaproteobacteria</taxon>
        <taxon>Chromatiales</taxon>
        <taxon>Sedimenticolaceae</taxon>
        <taxon>Sedimenticola</taxon>
    </lineage>
</organism>
<dbReference type="GO" id="GO:0035556">
    <property type="term" value="P:intracellular signal transduction"/>
    <property type="evidence" value="ECO:0007669"/>
    <property type="project" value="InterPro"/>
</dbReference>
<keyword evidence="1" id="KW-0472">Membrane</keyword>
<feature type="transmembrane region" description="Helical" evidence="1">
    <location>
        <begin position="388"/>
        <end position="412"/>
    </location>
</feature>
<dbReference type="Pfam" id="PF05226">
    <property type="entry name" value="CHASE2"/>
    <property type="match status" value="1"/>
</dbReference>
<keyword evidence="1" id="KW-1133">Transmembrane helix</keyword>
<evidence type="ECO:0000256" key="1">
    <source>
        <dbReference type="SAM" id="Phobius"/>
    </source>
</evidence>
<evidence type="ECO:0000313" key="3">
    <source>
        <dbReference type="EMBL" id="HEB96982.1"/>
    </source>
</evidence>
<dbReference type="CDD" id="cd07302">
    <property type="entry name" value="CHD"/>
    <property type="match status" value="1"/>
</dbReference>
<dbReference type="InterPro" id="IPR007890">
    <property type="entry name" value="CHASE2"/>
</dbReference>
<dbReference type="Pfam" id="PF00211">
    <property type="entry name" value="Guanylate_cyc"/>
    <property type="match status" value="1"/>
</dbReference>
<dbReference type="SMART" id="SM01080">
    <property type="entry name" value="CHASE2"/>
    <property type="match status" value="1"/>
</dbReference>
<feature type="transmembrane region" description="Helical" evidence="1">
    <location>
        <begin position="362"/>
        <end position="382"/>
    </location>
</feature>
<dbReference type="Gene3D" id="3.30.70.1230">
    <property type="entry name" value="Nucleotide cyclase"/>
    <property type="match status" value="1"/>
</dbReference>
<dbReference type="PANTHER" id="PTHR43081">
    <property type="entry name" value="ADENYLATE CYCLASE, TERMINAL-DIFFERENTIATION SPECIFIC-RELATED"/>
    <property type="match status" value="1"/>
</dbReference>
<accession>A0A831WB88</accession>
<keyword evidence="1" id="KW-0812">Transmembrane</keyword>
<evidence type="ECO:0000259" key="2">
    <source>
        <dbReference type="PROSITE" id="PS50125"/>
    </source>
</evidence>
<dbReference type="InterPro" id="IPR050697">
    <property type="entry name" value="Adenylyl/Guanylyl_Cyclase_3/4"/>
</dbReference>